<evidence type="ECO:0000313" key="3">
    <source>
        <dbReference type="EMBL" id="KAI3922986.1"/>
    </source>
</evidence>
<dbReference type="InterPro" id="IPR042626">
    <property type="entry name" value="THOC6"/>
</dbReference>
<dbReference type="PANTHER" id="PTHR44411">
    <property type="entry name" value="THO COMPLEX SUBUNIT 6 HOMOLOG"/>
    <property type="match status" value="1"/>
</dbReference>
<organism evidence="3 4">
    <name type="scientific">Papaver atlanticum</name>
    <dbReference type="NCBI Taxonomy" id="357466"/>
    <lineage>
        <taxon>Eukaryota</taxon>
        <taxon>Viridiplantae</taxon>
        <taxon>Streptophyta</taxon>
        <taxon>Embryophyta</taxon>
        <taxon>Tracheophyta</taxon>
        <taxon>Spermatophyta</taxon>
        <taxon>Magnoliopsida</taxon>
        <taxon>Ranunculales</taxon>
        <taxon>Papaveraceae</taxon>
        <taxon>Papaveroideae</taxon>
        <taxon>Papaver</taxon>
    </lineage>
</organism>
<keyword evidence="2" id="KW-0812">Transmembrane</keyword>
<protein>
    <submittedName>
        <fullName evidence="3">Uncharacterized protein</fullName>
    </submittedName>
</protein>
<comment type="caution">
    <text evidence="3">The sequence shown here is derived from an EMBL/GenBank/DDBJ whole genome shotgun (WGS) entry which is preliminary data.</text>
</comment>
<keyword evidence="4" id="KW-1185">Reference proteome</keyword>
<dbReference type="GO" id="GO:0006406">
    <property type="term" value="P:mRNA export from nucleus"/>
    <property type="evidence" value="ECO:0007669"/>
    <property type="project" value="TreeGrafter"/>
</dbReference>
<dbReference type="GO" id="GO:0000347">
    <property type="term" value="C:THO complex"/>
    <property type="evidence" value="ECO:0007669"/>
    <property type="project" value="TreeGrafter"/>
</dbReference>
<dbReference type="GO" id="GO:0000346">
    <property type="term" value="C:transcription export complex"/>
    <property type="evidence" value="ECO:0007669"/>
    <property type="project" value="TreeGrafter"/>
</dbReference>
<dbReference type="Proteomes" id="UP001202328">
    <property type="component" value="Unassembled WGS sequence"/>
</dbReference>
<sequence>MAGGKVTAIAFLIMFIVVCSDISSVMVANAQTMQCCHDNRIGSCLTGSAIDNRRCNSLCTQCSDKGGKCNLLKSGQYLKAEIIVSLSLFHYFLPPNPEKYSLISPSSSFLQHGSDLLIMLLLFIDLIGFDFHEHAKMGRLADYNIDVAKIYYRKFIRLKVAYAVVEMMIVFEGGGGVQSLIQVLQFMPKVITGSEDGSMRVMDCRKGKCNNVIDQEKQMKSKAAFSWVRFIGLDSSESWLVVGVYQSGIFLPLSAFRRLKLALLCKIWCLMTIK</sequence>
<reference evidence="3" key="1">
    <citation type="submission" date="2022-04" db="EMBL/GenBank/DDBJ databases">
        <title>A functionally conserved STORR gene fusion in Papaver species that diverged 16.8 million years ago.</title>
        <authorList>
            <person name="Catania T."/>
        </authorList>
    </citation>
    <scope>NUCLEOTIDE SEQUENCE</scope>
    <source>
        <strain evidence="3">S-188037</strain>
    </source>
</reference>
<keyword evidence="2" id="KW-1133">Transmembrane helix</keyword>
<evidence type="ECO:0000313" key="4">
    <source>
        <dbReference type="Proteomes" id="UP001202328"/>
    </source>
</evidence>
<dbReference type="SUPFAM" id="SSF50978">
    <property type="entry name" value="WD40 repeat-like"/>
    <property type="match status" value="1"/>
</dbReference>
<accession>A0AAD4STG5</accession>
<keyword evidence="2" id="KW-0472">Membrane</keyword>
<gene>
    <name evidence="3" type="ORF">MKW98_013520</name>
</gene>
<dbReference type="InterPro" id="IPR036322">
    <property type="entry name" value="WD40_repeat_dom_sf"/>
</dbReference>
<proteinExistence type="predicted"/>
<dbReference type="EMBL" id="JAJJMB010008589">
    <property type="protein sequence ID" value="KAI3922986.1"/>
    <property type="molecule type" value="Genomic_DNA"/>
</dbReference>
<dbReference type="PANTHER" id="PTHR44411:SF1">
    <property type="entry name" value="THO COMPLEX SUBUNIT 6 HOMOLOG"/>
    <property type="match status" value="1"/>
</dbReference>
<feature type="transmembrane region" description="Helical" evidence="2">
    <location>
        <begin position="6"/>
        <end position="30"/>
    </location>
</feature>
<feature type="transmembrane region" description="Helical" evidence="2">
    <location>
        <begin position="160"/>
        <end position="181"/>
    </location>
</feature>
<dbReference type="AlphaFoldDB" id="A0AAD4STG5"/>
<evidence type="ECO:0000256" key="1">
    <source>
        <dbReference type="ARBA" id="ARBA00022574"/>
    </source>
</evidence>
<keyword evidence="1" id="KW-0853">WD repeat</keyword>
<evidence type="ECO:0000256" key="2">
    <source>
        <dbReference type="SAM" id="Phobius"/>
    </source>
</evidence>
<name>A0AAD4STG5_9MAGN</name>